<keyword evidence="4" id="KW-0472">Membrane</keyword>
<protein>
    <submittedName>
        <fullName evidence="7">BMP family protein</fullName>
    </submittedName>
</protein>
<dbReference type="InterPro" id="IPR050957">
    <property type="entry name" value="BMP_lipoprotein"/>
</dbReference>
<evidence type="ECO:0000256" key="4">
    <source>
        <dbReference type="ARBA" id="ARBA00023136"/>
    </source>
</evidence>
<reference evidence="7 8" key="1">
    <citation type="submission" date="2022-10" db="EMBL/GenBank/DDBJ databases">
        <title>Pararhodobacter sp. nov., isolated from marine algae.</title>
        <authorList>
            <person name="Choi B.J."/>
            <person name="Kim J.M."/>
            <person name="Lee J.K."/>
            <person name="Choi D.G."/>
            <person name="Jeon C.O."/>
        </authorList>
    </citation>
    <scope>NUCLEOTIDE SEQUENCE [LARGE SCALE GENOMIC DNA]</scope>
    <source>
        <strain evidence="7 8">ZQ420</strain>
    </source>
</reference>
<name>A0ABT3GZ99_9RHOB</name>
<evidence type="ECO:0000256" key="2">
    <source>
        <dbReference type="ARBA" id="ARBA00022475"/>
    </source>
</evidence>
<evidence type="ECO:0000256" key="5">
    <source>
        <dbReference type="ARBA" id="ARBA00023288"/>
    </source>
</evidence>
<evidence type="ECO:0000259" key="6">
    <source>
        <dbReference type="Pfam" id="PF02608"/>
    </source>
</evidence>
<keyword evidence="2" id="KW-1003">Cell membrane</keyword>
<comment type="caution">
    <text evidence="7">The sequence shown here is derived from an EMBL/GenBank/DDBJ whole genome shotgun (WGS) entry which is preliminary data.</text>
</comment>
<evidence type="ECO:0000313" key="8">
    <source>
        <dbReference type="Proteomes" id="UP001208938"/>
    </source>
</evidence>
<dbReference type="Proteomes" id="UP001208938">
    <property type="component" value="Unassembled WGS sequence"/>
</dbReference>
<dbReference type="InterPro" id="IPR003760">
    <property type="entry name" value="PnrA-like"/>
</dbReference>
<accession>A0ABT3GZ99</accession>
<dbReference type="RefSeq" id="WP_264505848.1">
    <property type="nucleotide sequence ID" value="NZ_JAPDFL010000001.1"/>
</dbReference>
<keyword evidence="8" id="KW-1185">Reference proteome</keyword>
<dbReference type="PANTHER" id="PTHR34296">
    <property type="entry name" value="TRANSCRIPTIONAL ACTIVATOR PROTEIN MED"/>
    <property type="match status" value="1"/>
</dbReference>
<dbReference type="CDD" id="cd06304">
    <property type="entry name" value="PBP1_BmpA_Med_PnrA-like"/>
    <property type="match status" value="1"/>
</dbReference>
<organism evidence="7 8">
    <name type="scientific">Pararhodobacter zhoushanensis</name>
    <dbReference type="NCBI Taxonomy" id="2479545"/>
    <lineage>
        <taxon>Bacteria</taxon>
        <taxon>Pseudomonadati</taxon>
        <taxon>Pseudomonadota</taxon>
        <taxon>Alphaproteobacteria</taxon>
        <taxon>Rhodobacterales</taxon>
        <taxon>Paracoccaceae</taxon>
        <taxon>Pararhodobacter</taxon>
    </lineage>
</organism>
<feature type="domain" description="ABC transporter substrate-binding protein PnrA-like" evidence="6">
    <location>
        <begin position="2"/>
        <end position="277"/>
    </location>
</feature>
<sequence>MKITAFFVGTLHDNGFNSRALAGAERTRALPGAQIEIVSGVPFDLADMLEALNFAAAHSDGVVFIGGQGNQITPQIASLYPDRRFAIVQGEVTAANLASYDVLQEQSAFLAGCLAARMTKTGTVAHLSGHRVTPGLKGRAAFVAGVRHLAPQMPVLTGFCGTQDDSTVTENWALAQAAAGTDVLFTMLNAARDGAVAACRASGIRQIGNATDWCAVDPAVFVGSAVAQIDLGVERAIADMLAGRTPGAVVPLGLAQGAVSLTLAPDVPAAVAEEMAQIATRIAEGTLPVPTRYTGPEFTL</sequence>
<dbReference type="Gene3D" id="3.40.50.2300">
    <property type="match status" value="2"/>
</dbReference>
<keyword evidence="3" id="KW-0732">Signal</keyword>
<comment type="subcellular location">
    <subcellularLocation>
        <location evidence="1">Cell membrane</location>
    </subcellularLocation>
</comment>
<evidence type="ECO:0000313" key="7">
    <source>
        <dbReference type="EMBL" id="MCW1932885.1"/>
    </source>
</evidence>
<gene>
    <name evidence="7" type="ORF">OKW52_11630</name>
</gene>
<evidence type="ECO:0000256" key="3">
    <source>
        <dbReference type="ARBA" id="ARBA00022729"/>
    </source>
</evidence>
<keyword evidence="5" id="KW-0449">Lipoprotein</keyword>
<evidence type="ECO:0000256" key="1">
    <source>
        <dbReference type="ARBA" id="ARBA00004236"/>
    </source>
</evidence>
<dbReference type="EMBL" id="JAPDFL010000001">
    <property type="protein sequence ID" value="MCW1932885.1"/>
    <property type="molecule type" value="Genomic_DNA"/>
</dbReference>
<proteinExistence type="predicted"/>
<dbReference type="PANTHER" id="PTHR34296:SF2">
    <property type="entry name" value="ABC TRANSPORTER GUANOSINE-BINDING PROTEIN NUPN"/>
    <property type="match status" value="1"/>
</dbReference>
<dbReference type="Pfam" id="PF02608">
    <property type="entry name" value="Bmp"/>
    <property type="match status" value="1"/>
</dbReference>